<dbReference type="SUPFAM" id="SSF55331">
    <property type="entry name" value="Tautomerase/MIF"/>
    <property type="match status" value="1"/>
</dbReference>
<accession>A0A417ZI06</accession>
<proteinExistence type="predicted"/>
<dbReference type="Gene3D" id="3.30.429.10">
    <property type="entry name" value="Macrophage Migration Inhibitory Factor"/>
    <property type="match status" value="1"/>
</dbReference>
<dbReference type="AlphaFoldDB" id="A0A417ZI06"/>
<keyword evidence="2" id="KW-1185">Reference proteome</keyword>
<comment type="caution">
    <text evidence="1">The sequence shown here is derived from an EMBL/GenBank/DDBJ whole genome shotgun (WGS) entry which is preliminary data.</text>
</comment>
<dbReference type="OrthoDB" id="9804765at2"/>
<sequence length="129" mass="14856">MPLIRIDLFDQYSDENIKTMLDIIHKDAVDCFNIPKRDRYQIVTKHAKNEMVLLDTGLGFERTAKAISIQLFSRKRDPQAKLKFYHQVTNDLSRALDISGKDILISLVENGDYDWSFGFGEAQFVSGKL</sequence>
<reference evidence="1 2" key="1">
    <citation type="submission" date="2018-07" db="EMBL/GenBank/DDBJ databases">
        <title>Genome sequences of six Lactobacillus spp. isolated from bumble bee guts.</title>
        <authorList>
            <person name="Motta E.V.S."/>
            <person name="Moran N.A."/>
        </authorList>
    </citation>
    <scope>NUCLEOTIDE SEQUENCE [LARGE SCALE GENOMIC DNA]</scope>
    <source>
        <strain evidence="1 2">BI-1.1</strain>
    </source>
</reference>
<dbReference type="PANTHER" id="PTHR38460">
    <property type="entry name" value="TAUTOMERASE YOLI-RELATED"/>
    <property type="match status" value="1"/>
</dbReference>
<evidence type="ECO:0000313" key="2">
    <source>
        <dbReference type="Proteomes" id="UP000284109"/>
    </source>
</evidence>
<dbReference type="InterPro" id="IPR014347">
    <property type="entry name" value="Tautomerase/MIF_sf"/>
</dbReference>
<evidence type="ECO:0000313" key="1">
    <source>
        <dbReference type="EMBL" id="RHW51205.1"/>
    </source>
</evidence>
<dbReference type="PANTHER" id="PTHR38460:SF1">
    <property type="entry name" value="TAUTOMERASE YOLI-RELATED"/>
    <property type="match status" value="1"/>
</dbReference>
<dbReference type="Pfam" id="PF14552">
    <property type="entry name" value="Tautomerase_2"/>
    <property type="match status" value="1"/>
</dbReference>
<protein>
    <submittedName>
        <fullName evidence="1">Tautomerase family protein</fullName>
    </submittedName>
</protein>
<dbReference type="RefSeq" id="WP_118900658.1">
    <property type="nucleotide sequence ID" value="NZ_JBHLWZ010000022.1"/>
</dbReference>
<name>A0A417ZI06_9LACO</name>
<gene>
    <name evidence="1" type="ORF">DS831_04055</name>
</gene>
<dbReference type="InterPro" id="IPR037479">
    <property type="entry name" value="Tauto_MSAD"/>
</dbReference>
<dbReference type="EMBL" id="QOCR01000002">
    <property type="protein sequence ID" value="RHW51205.1"/>
    <property type="molecule type" value="Genomic_DNA"/>
</dbReference>
<organism evidence="1 2">
    <name type="scientific">Bombilactobacillus bombi</name>
    <dbReference type="NCBI Taxonomy" id="1303590"/>
    <lineage>
        <taxon>Bacteria</taxon>
        <taxon>Bacillati</taxon>
        <taxon>Bacillota</taxon>
        <taxon>Bacilli</taxon>
        <taxon>Lactobacillales</taxon>
        <taxon>Lactobacillaceae</taxon>
        <taxon>Bombilactobacillus</taxon>
    </lineage>
</organism>
<dbReference type="Proteomes" id="UP000284109">
    <property type="component" value="Unassembled WGS sequence"/>
</dbReference>